<dbReference type="Proteomes" id="UP000037122">
    <property type="component" value="Unassembled WGS sequence"/>
</dbReference>
<dbReference type="VEuPathDB" id="FungiDB:CJI96_0001695"/>
<dbReference type="VEuPathDB" id="FungiDB:QG37_02167"/>
<dbReference type="VEuPathDB" id="FungiDB:B9J08_003161"/>
<sequence>MLVQLGATALYAILDQISRNQCPVGVLVGKHDETSIYIASAFELKWLGQSIDYDYLSKRLKLLLAVSDNVSLVGLYLTTGEAPTHILEDFRVNGDVLPPIYISINDKEIECFSFKDHSPLLVNILAEDTETIATKTLHLHANYTGDEPELTQVTEEATAYSLQQLERKIRAILAAENLGEEAERDLVYLANKLSFSNGEDRSLELITSRLSILTNLLSVTRAANAYFTPKTAR</sequence>
<dbReference type="VEuPathDB" id="FungiDB:CJJ09_000945"/>
<gene>
    <name evidence="1" type="ORF">QG37_02167</name>
</gene>
<protein>
    <recommendedName>
        <fullName evidence="3">JAB1/MPN/MOV34 metalloenzyme domain-containing protein</fullName>
    </recommendedName>
</protein>
<proteinExistence type="predicted"/>
<evidence type="ECO:0000313" key="1">
    <source>
        <dbReference type="EMBL" id="KNE01275.1"/>
    </source>
</evidence>
<dbReference type="Gene3D" id="3.40.140.10">
    <property type="entry name" value="Cytidine Deaminase, domain 2"/>
    <property type="match status" value="1"/>
</dbReference>
<evidence type="ECO:0000313" key="2">
    <source>
        <dbReference type="Proteomes" id="UP000037122"/>
    </source>
</evidence>
<reference evidence="2" key="1">
    <citation type="journal article" date="2015" name="BMC Genomics">
        <title>Draft genome of a commonly misdiagnosed multidrug resistant pathogen Candida auris.</title>
        <authorList>
            <person name="Chatterjee S."/>
            <person name="Alampalli S.V."/>
            <person name="Nageshan R.K."/>
            <person name="Chettiar S.T."/>
            <person name="Joshi S."/>
            <person name="Tatu U.S."/>
        </authorList>
    </citation>
    <scope>NUCLEOTIDE SEQUENCE [LARGE SCALE GENOMIC DNA]</scope>
    <source>
        <strain evidence="2">6684</strain>
    </source>
</reference>
<dbReference type="EMBL" id="LGST01000016">
    <property type="protein sequence ID" value="KNE01275.1"/>
    <property type="molecule type" value="Genomic_DNA"/>
</dbReference>
<name>A0A0L0P4V6_CANAR</name>
<organism evidence="1 2">
    <name type="scientific">Candidozyma auris</name>
    <name type="common">Yeast</name>
    <name type="synonym">Candida auris</name>
    <dbReference type="NCBI Taxonomy" id="498019"/>
    <lineage>
        <taxon>Eukaryota</taxon>
        <taxon>Fungi</taxon>
        <taxon>Dikarya</taxon>
        <taxon>Ascomycota</taxon>
        <taxon>Saccharomycotina</taxon>
        <taxon>Pichiomycetes</taxon>
        <taxon>Metschnikowiaceae</taxon>
        <taxon>Candidozyma</taxon>
    </lineage>
</organism>
<dbReference type="VEuPathDB" id="FungiDB:CJJ07_001298"/>
<evidence type="ECO:0008006" key="3">
    <source>
        <dbReference type="Google" id="ProtNLM"/>
    </source>
</evidence>
<accession>A0A0L0P4V6</accession>
<dbReference type="VEuPathDB" id="FungiDB:CJI97_003233"/>
<dbReference type="AlphaFoldDB" id="A0A0L0P4V6"/>
<comment type="caution">
    <text evidence="1">The sequence shown here is derived from an EMBL/GenBank/DDBJ whole genome shotgun (WGS) entry which is preliminary data.</text>
</comment>